<protein>
    <submittedName>
        <fullName evidence="4">Uncharacterized protein LOC136090419</fullName>
    </submittedName>
</protein>
<reference evidence="4" key="1">
    <citation type="submission" date="2025-08" db="UniProtKB">
        <authorList>
            <consortium name="RefSeq"/>
        </authorList>
    </citation>
    <scope>IDENTIFICATION</scope>
</reference>
<dbReference type="InterPro" id="IPR000488">
    <property type="entry name" value="Death_dom"/>
</dbReference>
<feature type="region of interest" description="Disordered" evidence="1">
    <location>
        <begin position="21"/>
        <end position="42"/>
    </location>
</feature>
<dbReference type="GeneID" id="136090419"/>
<accession>A0ABM4DFB4</accession>
<dbReference type="InterPro" id="IPR011029">
    <property type="entry name" value="DEATH-like_dom_sf"/>
</dbReference>
<dbReference type="RefSeq" id="XP_065673102.1">
    <property type="nucleotide sequence ID" value="XM_065817030.1"/>
</dbReference>
<name>A0ABM4DFB4_HYDVU</name>
<evidence type="ECO:0000313" key="4">
    <source>
        <dbReference type="RefSeq" id="XP_065673102.1"/>
    </source>
</evidence>
<keyword evidence="3" id="KW-1185">Reference proteome</keyword>
<evidence type="ECO:0000259" key="2">
    <source>
        <dbReference type="PROSITE" id="PS50017"/>
    </source>
</evidence>
<gene>
    <name evidence="4" type="primary">LOC136090419</name>
</gene>
<sequence length="341" mass="39327">MSTALNPHSFSTSAVETIEAEKNHSTFAASKGKELTSPEMDENISDSLKSKLIENRLLSENWRKLAEKIPLQQSKIDKIDKNHIKPADKVKCVLDNWKQLSSHTFNENSIKMKLQSIQLNDVISDVFSEDDDQHRNQDETFVPKVEDLYSYQISLLANLLDSDNGWLDLGHCLFENDKESLKIIEAFQFDYAGGGNPVNKFLKLLLQRRPLVTLDDFRDVCKETQREDVIQYAADQFGNIVFINQLNEMQLENFASVIRGNIVPSNWSDIASKFTEFSNDDLKKLDRERMIPNSYSPTIKLFEKIKQSHPKKELQELIILCKKIKRIDVANKLDEFAKNRK</sequence>
<organism evidence="3 4">
    <name type="scientific">Hydra vulgaris</name>
    <name type="common">Hydra</name>
    <name type="synonym">Hydra attenuata</name>
    <dbReference type="NCBI Taxonomy" id="6087"/>
    <lineage>
        <taxon>Eukaryota</taxon>
        <taxon>Metazoa</taxon>
        <taxon>Cnidaria</taxon>
        <taxon>Hydrozoa</taxon>
        <taxon>Hydroidolina</taxon>
        <taxon>Anthoathecata</taxon>
        <taxon>Aplanulata</taxon>
        <taxon>Hydridae</taxon>
        <taxon>Hydra</taxon>
    </lineage>
</organism>
<proteinExistence type="predicted"/>
<dbReference type="Proteomes" id="UP001652625">
    <property type="component" value="Chromosome 14"/>
</dbReference>
<dbReference type="SUPFAM" id="SSF47986">
    <property type="entry name" value="DEATH domain"/>
    <property type="match status" value="1"/>
</dbReference>
<dbReference type="Gene3D" id="1.10.533.10">
    <property type="entry name" value="Death Domain, Fas"/>
    <property type="match status" value="2"/>
</dbReference>
<evidence type="ECO:0000313" key="3">
    <source>
        <dbReference type="Proteomes" id="UP001652625"/>
    </source>
</evidence>
<dbReference type="Pfam" id="PF00531">
    <property type="entry name" value="Death"/>
    <property type="match status" value="2"/>
</dbReference>
<evidence type="ECO:0000256" key="1">
    <source>
        <dbReference type="SAM" id="MobiDB-lite"/>
    </source>
</evidence>
<dbReference type="PROSITE" id="PS50017">
    <property type="entry name" value="DEATH_DOMAIN"/>
    <property type="match status" value="1"/>
</dbReference>
<feature type="domain" description="Death" evidence="2">
    <location>
        <begin position="60"/>
        <end position="130"/>
    </location>
</feature>